<evidence type="ECO:0000256" key="1">
    <source>
        <dbReference type="SAM" id="SignalP"/>
    </source>
</evidence>
<organism evidence="2 3">
    <name type="scientific">Aestuariivirga litoralis</name>
    <dbReference type="NCBI Taxonomy" id="2650924"/>
    <lineage>
        <taxon>Bacteria</taxon>
        <taxon>Pseudomonadati</taxon>
        <taxon>Pseudomonadota</taxon>
        <taxon>Alphaproteobacteria</taxon>
        <taxon>Hyphomicrobiales</taxon>
        <taxon>Aestuariivirgaceae</taxon>
        <taxon>Aestuariivirga</taxon>
    </lineage>
</organism>
<feature type="chain" id="PRO_5016109307" description="Invasion associated locus B family protein" evidence="1">
    <location>
        <begin position="26"/>
        <end position="158"/>
    </location>
</feature>
<proteinExistence type="predicted"/>
<comment type="caution">
    <text evidence="2">The sequence shown here is derived from an EMBL/GenBank/DDBJ whole genome shotgun (WGS) entry which is preliminary data.</text>
</comment>
<dbReference type="RefSeq" id="WP_111197194.1">
    <property type="nucleotide sequence ID" value="NZ_QKVK01000002.1"/>
</dbReference>
<dbReference type="Proteomes" id="UP000248795">
    <property type="component" value="Unassembled WGS sequence"/>
</dbReference>
<keyword evidence="1" id="KW-0732">Signal</keyword>
<name>A0A2W2BDA7_9HYPH</name>
<evidence type="ECO:0000313" key="2">
    <source>
        <dbReference type="EMBL" id="PZF78178.1"/>
    </source>
</evidence>
<evidence type="ECO:0008006" key="4">
    <source>
        <dbReference type="Google" id="ProtNLM"/>
    </source>
</evidence>
<dbReference type="EMBL" id="QKVK01000002">
    <property type="protein sequence ID" value="PZF78178.1"/>
    <property type="molecule type" value="Genomic_DNA"/>
</dbReference>
<gene>
    <name evidence="2" type="ORF">DK847_07135</name>
</gene>
<reference evidence="3" key="1">
    <citation type="submission" date="2018-06" db="EMBL/GenBank/DDBJ databases">
        <title>Aestuariibacter litoralis strain KCTC 52945T.</title>
        <authorList>
            <person name="Li X."/>
            <person name="Salam N."/>
            <person name="Li J.-L."/>
            <person name="Chen Y.-M."/>
            <person name="Yang Z.-W."/>
            <person name="Zhang L.-Y."/>
            <person name="Han M.-X."/>
            <person name="Xiao M."/>
            <person name="Li W.-J."/>
        </authorList>
    </citation>
    <scope>NUCLEOTIDE SEQUENCE [LARGE SCALE GENOMIC DNA]</scope>
    <source>
        <strain evidence="3">KCTC 52945</strain>
    </source>
</reference>
<dbReference type="AlphaFoldDB" id="A0A2W2BDA7"/>
<feature type="signal peptide" evidence="1">
    <location>
        <begin position="1"/>
        <end position="25"/>
    </location>
</feature>
<evidence type="ECO:0000313" key="3">
    <source>
        <dbReference type="Proteomes" id="UP000248795"/>
    </source>
</evidence>
<keyword evidence="3" id="KW-1185">Reference proteome</keyword>
<accession>A0A2W2BDA7</accession>
<sequence>MRNAAFLMMVQVLVVAASTPLPAAAATFQVAEEEEGPECWLDFSLSRNQTLAIFSGKGNGGKRVDLLLEDKQEDGRFSKIAETFEVSFRFGDGTRQTYTGSISEYFGEPYAEADLKLLKKLSDGKAFDLVVTGIEPMHVTDTLPRAAYSQFMKCVSHR</sequence>
<protein>
    <recommendedName>
        <fullName evidence="4">Invasion associated locus B family protein</fullName>
    </recommendedName>
</protein>